<accession>A0A6N3EZQ5</accession>
<protein>
    <submittedName>
        <fullName evidence="2">Uncharacterized protein</fullName>
    </submittedName>
</protein>
<dbReference type="RefSeq" id="WP_156561695.1">
    <property type="nucleotide sequence ID" value="NZ_CACRTV010000057.1"/>
</dbReference>
<feature type="coiled-coil region" evidence="1">
    <location>
        <begin position="177"/>
        <end position="204"/>
    </location>
</feature>
<evidence type="ECO:0000313" key="2">
    <source>
        <dbReference type="EMBL" id="VYU45298.1"/>
    </source>
</evidence>
<dbReference type="EMBL" id="CACRTV010000057">
    <property type="protein sequence ID" value="VYU45298.1"/>
    <property type="molecule type" value="Genomic_DNA"/>
</dbReference>
<evidence type="ECO:0000256" key="1">
    <source>
        <dbReference type="SAM" id="Coils"/>
    </source>
</evidence>
<reference evidence="2" key="1">
    <citation type="submission" date="2019-11" db="EMBL/GenBank/DDBJ databases">
        <authorList>
            <person name="Feng L."/>
        </authorList>
    </citation>
    <scope>NUCLEOTIDE SEQUENCE</scope>
    <source>
        <strain evidence="2">CParaputrificumLFYP93</strain>
    </source>
</reference>
<keyword evidence="1" id="KW-0175">Coiled coil</keyword>
<gene>
    <name evidence="2" type="ORF">CPLFYP93_02325</name>
</gene>
<dbReference type="AlphaFoldDB" id="A0A6N3EZQ5"/>
<sequence>MPNMSNLNCILVLDESVRPRMKTNISDLVIYNIDIINDITEITEEMYTKTKKVIILGAYRYNGIEDLKLYKELLGLEYYFISDDKTMVSLLRDFCKCSYLDYTLVTSNMLASVLYDDLGEQVKYEVDPKSLMESDIVEEFMHKSSNDVVKSICSSYLRLRELLDTKIEDEQGHLSTIRKYEAKMLNYEQQIAFLSTSYEDLLEQVMMQTKTLKDYSTVLTQDFYKTIQVSKYKNRPKILYLREYEELLHSESFLNTLCTAIRVQGNLSCKLVRIHDSSDLVRIKTLEDRYKVVNEKFIESDIITSDKILAYGNYEKLLDLLLTNKYTLDVLVLVDCKNYKEFSSIVAGGGVTTINLCRNIHNLPILGLSEVNTVTSNSDSSLSWDTYTDYDQYRDDRERFEFLASRTVINRIYRIVKEM</sequence>
<proteinExistence type="predicted"/>
<name>A0A6N3EZQ5_9CLOT</name>
<organism evidence="2">
    <name type="scientific">Clostridium paraputrificum</name>
    <dbReference type="NCBI Taxonomy" id="29363"/>
    <lineage>
        <taxon>Bacteria</taxon>
        <taxon>Bacillati</taxon>
        <taxon>Bacillota</taxon>
        <taxon>Clostridia</taxon>
        <taxon>Eubacteriales</taxon>
        <taxon>Clostridiaceae</taxon>
        <taxon>Clostridium</taxon>
    </lineage>
</organism>